<dbReference type="Proteomes" id="UP000015105">
    <property type="component" value="Chromosome 5D"/>
</dbReference>
<sequence length="170" mass="19948">AYLLFRCYCYNHYKTQKYYFWYCYRYYHTTLLLNTLLQILSYLGVVELTTQLLILENILWLPMCRINKFGLNTLPSKTVAIPYTCGLSVLPWECVAPMCGFQAKGNGFFYIHDASTPKQNTDRNRYIVITVIEGQANGRQLEEFFNAYINTNWKCSARSIGFNTFVMRLS</sequence>
<evidence type="ECO:0000313" key="2">
    <source>
        <dbReference type="Proteomes" id="UP000015105"/>
    </source>
</evidence>
<organism evidence="1 2">
    <name type="scientific">Aegilops tauschii subsp. strangulata</name>
    <name type="common">Goatgrass</name>
    <dbReference type="NCBI Taxonomy" id="200361"/>
    <lineage>
        <taxon>Eukaryota</taxon>
        <taxon>Viridiplantae</taxon>
        <taxon>Streptophyta</taxon>
        <taxon>Embryophyta</taxon>
        <taxon>Tracheophyta</taxon>
        <taxon>Spermatophyta</taxon>
        <taxon>Magnoliopsida</taxon>
        <taxon>Liliopsida</taxon>
        <taxon>Poales</taxon>
        <taxon>Poaceae</taxon>
        <taxon>BOP clade</taxon>
        <taxon>Pooideae</taxon>
        <taxon>Triticodae</taxon>
        <taxon>Triticeae</taxon>
        <taxon>Triticinae</taxon>
        <taxon>Aegilops</taxon>
    </lineage>
</organism>
<dbReference type="AlphaFoldDB" id="A0A453KZ29"/>
<evidence type="ECO:0000313" key="1">
    <source>
        <dbReference type="EnsemblPlants" id="AET5Gv20567600.2"/>
    </source>
</evidence>
<name>A0A453KZ29_AEGTS</name>
<proteinExistence type="predicted"/>
<dbReference type="EnsemblPlants" id="AET5Gv20567600.2">
    <property type="protein sequence ID" value="AET5Gv20567600.2"/>
    <property type="gene ID" value="AET5Gv20567600"/>
</dbReference>
<reference evidence="2" key="2">
    <citation type="journal article" date="2017" name="Nat. Plants">
        <title>The Aegilops tauschii genome reveals multiple impacts of transposons.</title>
        <authorList>
            <person name="Zhao G."/>
            <person name="Zou C."/>
            <person name="Li K."/>
            <person name="Wang K."/>
            <person name="Li T."/>
            <person name="Gao L."/>
            <person name="Zhang X."/>
            <person name="Wang H."/>
            <person name="Yang Z."/>
            <person name="Liu X."/>
            <person name="Jiang W."/>
            <person name="Mao L."/>
            <person name="Kong X."/>
            <person name="Jiao Y."/>
            <person name="Jia J."/>
        </authorList>
    </citation>
    <scope>NUCLEOTIDE SEQUENCE [LARGE SCALE GENOMIC DNA]</scope>
    <source>
        <strain evidence="2">cv. AL8/78</strain>
    </source>
</reference>
<dbReference type="Gramene" id="AET5Gv20567600.2">
    <property type="protein sequence ID" value="AET5Gv20567600.2"/>
    <property type="gene ID" value="AET5Gv20567600"/>
</dbReference>
<reference evidence="1" key="5">
    <citation type="journal article" date="2021" name="G3 (Bethesda)">
        <title>Aegilops tauschii genome assembly Aet v5.0 features greater sequence contiguity and improved annotation.</title>
        <authorList>
            <person name="Wang L."/>
            <person name="Zhu T."/>
            <person name="Rodriguez J.C."/>
            <person name="Deal K.R."/>
            <person name="Dubcovsky J."/>
            <person name="McGuire P.E."/>
            <person name="Lux T."/>
            <person name="Spannagl M."/>
            <person name="Mayer K.F.X."/>
            <person name="Baldrich P."/>
            <person name="Meyers B.C."/>
            <person name="Huo N."/>
            <person name="Gu Y.Q."/>
            <person name="Zhou H."/>
            <person name="Devos K.M."/>
            <person name="Bennetzen J.L."/>
            <person name="Unver T."/>
            <person name="Budak H."/>
            <person name="Gulick P.J."/>
            <person name="Galiba G."/>
            <person name="Kalapos B."/>
            <person name="Nelson D.R."/>
            <person name="Li P."/>
            <person name="You F.M."/>
            <person name="Luo M.C."/>
            <person name="Dvorak J."/>
        </authorList>
    </citation>
    <scope>NUCLEOTIDE SEQUENCE [LARGE SCALE GENOMIC DNA]</scope>
    <source>
        <strain evidence="1">cv. AL8/78</strain>
    </source>
</reference>
<reference evidence="1" key="3">
    <citation type="journal article" date="2017" name="Nature">
        <title>Genome sequence of the progenitor of the wheat D genome Aegilops tauschii.</title>
        <authorList>
            <person name="Luo M.C."/>
            <person name="Gu Y.Q."/>
            <person name="Puiu D."/>
            <person name="Wang H."/>
            <person name="Twardziok S.O."/>
            <person name="Deal K.R."/>
            <person name="Huo N."/>
            <person name="Zhu T."/>
            <person name="Wang L."/>
            <person name="Wang Y."/>
            <person name="McGuire P.E."/>
            <person name="Liu S."/>
            <person name="Long H."/>
            <person name="Ramasamy R.K."/>
            <person name="Rodriguez J.C."/>
            <person name="Van S.L."/>
            <person name="Yuan L."/>
            <person name="Wang Z."/>
            <person name="Xia Z."/>
            <person name="Xiao L."/>
            <person name="Anderson O.D."/>
            <person name="Ouyang S."/>
            <person name="Liang Y."/>
            <person name="Zimin A.V."/>
            <person name="Pertea G."/>
            <person name="Qi P."/>
            <person name="Bennetzen J.L."/>
            <person name="Dai X."/>
            <person name="Dawson M.W."/>
            <person name="Muller H.G."/>
            <person name="Kugler K."/>
            <person name="Rivarola-Duarte L."/>
            <person name="Spannagl M."/>
            <person name="Mayer K.F.X."/>
            <person name="Lu F.H."/>
            <person name="Bevan M.W."/>
            <person name="Leroy P."/>
            <person name="Li P."/>
            <person name="You F.M."/>
            <person name="Sun Q."/>
            <person name="Liu Z."/>
            <person name="Lyons E."/>
            <person name="Wicker T."/>
            <person name="Salzberg S.L."/>
            <person name="Devos K.M."/>
            <person name="Dvorak J."/>
        </authorList>
    </citation>
    <scope>NUCLEOTIDE SEQUENCE [LARGE SCALE GENOMIC DNA]</scope>
    <source>
        <strain evidence="1">cv. AL8/78</strain>
    </source>
</reference>
<accession>A0A453KZ29</accession>
<keyword evidence="2" id="KW-1185">Reference proteome</keyword>
<protein>
    <submittedName>
        <fullName evidence="1">Uncharacterized protein</fullName>
    </submittedName>
</protein>
<reference evidence="2" key="1">
    <citation type="journal article" date="2014" name="Science">
        <title>Ancient hybridizations among the ancestral genomes of bread wheat.</title>
        <authorList>
            <consortium name="International Wheat Genome Sequencing Consortium,"/>
            <person name="Marcussen T."/>
            <person name="Sandve S.R."/>
            <person name="Heier L."/>
            <person name="Spannagl M."/>
            <person name="Pfeifer M."/>
            <person name="Jakobsen K.S."/>
            <person name="Wulff B.B."/>
            <person name="Steuernagel B."/>
            <person name="Mayer K.F."/>
            <person name="Olsen O.A."/>
        </authorList>
    </citation>
    <scope>NUCLEOTIDE SEQUENCE [LARGE SCALE GENOMIC DNA]</scope>
    <source>
        <strain evidence="2">cv. AL8/78</strain>
    </source>
</reference>
<reference evidence="1" key="4">
    <citation type="submission" date="2019-03" db="UniProtKB">
        <authorList>
            <consortium name="EnsemblPlants"/>
        </authorList>
    </citation>
    <scope>IDENTIFICATION</scope>
</reference>